<comment type="caution">
    <text evidence="2">The sequence shown here is derived from an EMBL/GenBank/DDBJ whole genome shotgun (WGS) entry which is preliminary data.</text>
</comment>
<accession>A0A9Q4B031</accession>
<dbReference type="EMBL" id="JABXYM010000001">
    <property type="protein sequence ID" value="MCR6095843.1"/>
    <property type="molecule type" value="Genomic_DNA"/>
</dbReference>
<proteinExistence type="predicted"/>
<dbReference type="RefSeq" id="WP_257820584.1">
    <property type="nucleotide sequence ID" value="NZ_JABXYM010000001.1"/>
</dbReference>
<feature type="region of interest" description="Disordered" evidence="1">
    <location>
        <begin position="1"/>
        <end position="27"/>
    </location>
</feature>
<dbReference type="Proteomes" id="UP001057753">
    <property type="component" value="Unassembled WGS sequence"/>
</dbReference>
<organism evidence="2 3">
    <name type="scientific">Salipaludibacillus agaradhaerens</name>
    <name type="common">Bacillus agaradhaerens</name>
    <dbReference type="NCBI Taxonomy" id="76935"/>
    <lineage>
        <taxon>Bacteria</taxon>
        <taxon>Bacillati</taxon>
        <taxon>Bacillota</taxon>
        <taxon>Bacilli</taxon>
        <taxon>Bacillales</taxon>
        <taxon>Bacillaceae</taxon>
    </lineage>
</organism>
<evidence type="ECO:0000313" key="3">
    <source>
        <dbReference type="Proteomes" id="UP001057753"/>
    </source>
</evidence>
<evidence type="ECO:0000256" key="1">
    <source>
        <dbReference type="SAM" id="MobiDB-lite"/>
    </source>
</evidence>
<name>A0A9Q4B031_SALAG</name>
<dbReference type="AlphaFoldDB" id="A0A9Q4B031"/>
<gene>
    <name evidence="2" type="ORF">HXA33_04735</name>
</gene>
<keyword evidence="3" id="KW-1185">Reference proteome</keyword>
<sequence>MSAHLQDKQEHTENYAVGEDRHTHPHQQDMKDMCHHYHLYFVQIQMMDGSLHEGVIEDVDNEGVTLLTPFEGDHHFPDGSRQFGTGIGGFGTFTPYGFGYGPWYGVPWRFRRFRRRRFPFYGIGGFYFPFFI</sequence>
<protein>
    <submittedName>
        <fullName evidence="2">Uncharacterized protein</fullName>
    </submittedName>
</protein>
<evidence type="ECO:0000313" key="2">
    <source>
        <dbReference type="EMBL" id="MCR6095843.1"/>
    </source>
</evidence>
<reference evidence="2" key="1">
    <citation type="submission" date="2020-06" db="EMBL/GenBank/DDBJ databases">
        <title>Insight into the genomes of haloalkaliphilic bacilli from Kenyan soda lakes.</title>
        <authorList>
            <person name="Mwirichia R."/>
            <person name="Villamizar G.C."/>
            <person name="Poehlein A."/>
            <person name="Mugweru J."/>
            <person name="Kipnyargis A."/>
            <person name="Kiplimo D."/>
            <person name="Orwa P."/>
            <person name="Daniel R."/>
        </authorList>
    </citation>
    <scope>NUCLEOTIDE SEQUENCE</scope>
    <source>
        <strain evidence="2">B1096_S55</strain>
    </source>
</reference>